<organism evidence="2 3">
    <name type="scientific">Sporofaciens musculi</name>
    <dbReference type="NCBI Taxonomy" id="2681861"/>
    <lineage>
        <taxon>Bacteria</taxon>
        <taxon>Bacillati</taxon>
        <taxon>Bacillota</taxon>
        <taxon>Clostridia</taxon>
        <taxon>Lachnospirales</taxon>
        <taxon>Lachnospiraceae</taxon>
        <taxon>Sporofaciens</taxon>
    </lineage>
</organism>
<comment type="caution">
    <text evidence="2">The sequence shown here is derived from an EMBL/GenBank/DDBJ whole genome shotgun (WGS) entry which is preliminary data.</text>
</comment>
<dbReference type="SUPFAM" id="SSF53448">
    <property type="entry name" value="Nucleotide-diphospho-sugar transferases"/>
    <property type="match status" value="1"/>
</dbReference>
<dbReference type="Gene3D" id="3.90.550.10">
    <property type="entry name" value="Spore Coat Polysaccharide Biosynthesis Protein SpsA, Chain A"/>
    <property type="match status" value="1"/>
</dbReference>
<protein>
    <submittedName>
        <fullName evidence="2">Glycosyltransferase</fullName>
    </submittedName>
</protein>
<keyword evidence="3" id="KW-1185">Reference proteome</keyword>
<dbReference type="Proteomes" id="UP000460412">
    <property type="component" value="Unassembled WGS sequence"/>
</dbReference>
<feature type="domain" description="Glycosyltransferase 2-like" evidence="1">
    <location>
        <begin position="4"/>
        <end position="131"/>
    </location>
</feature>
<dbReference type="InterPro" id="IPR001173">
    <property type="entry name" value="Glyco_trans_2-like"/>
</dbReference>
<dbReference type="GO" id="GO:0016758">
    <property type="term" value="F:hexosyltransferase activity"/>
    <property type="evidence" value="ECO:0007669"/>
    <property type="project" value="UniProtKB-ARBA"/>
</dbReference>
<keyword evidence="2" id="KW-0808">Transferase</keyword>
<gene>
    <name evidence="2" type="ORF">GN277_13895</name>
</gene>
<name>A0A7X3MHH1_9FIRM</name>
<dbReference type="RefSeq" id="WP_159751583.1">
    <property type="nucleotide sequence ID" value="NZ_WUQX01000001.1"/>
</dbReference>
<dbReference type="InterPro" id="IPR029044">
    <property type="entry name" value="Nucleotide-diphossugar_trans"/>
</dbReference>
<dbReference type="AlphaFoldDB" id="A0A7X3MHH1"/>
<accession>A0A7X3MHH1</accession>
<evidence type="ECO:0000313" key="3">
    <source>
        <dbReference type="Proteomes" id="UP000460412"/>
    </source>
</evidence>
<dbReference type="PANTHER" id="PTHR22916">
    <property type="entry name" value="GLYCOSYLTRANSFERASE"/>
    <property type="match status" value="1"/>
</dbReference>
<dbReference type="PANTHER" id="PTHR22916:SF3">
    <property type="entry name" value="UDP-GLCNAC:BETAGAL BETA-1,3-N-ACETYLGLUCOSAMINYLTRANSFERASE-LIKE PROTEIN 1"/>
    <property type="match status" value="1"/>
</dbReference>
<dbReference type="CDD" id="cd00761">
    <property type="entry name" value="Glyco_tranf_GTA_type"/>
    <property type="match status" value="1"/>
</dbReference>
<sequence length="325" mass="37856">MTFSIIIPVYNVEAYLDECLNSVLRQNYGKTEYEIILVDDGSADVSGKLCDEYAAKHENIVSVHQENQGLSGARNTGIRCAKGNYLVFLDSDDIFYKDSLVHLQECLDGEPDVIVCNSMKFEGNADNLEKYNYLSNDSGLMFDVLNEYQGLLNHKDFTMTAWSLVVRREFLVYNNLFFEPGILHEDDLWSHMIMTRAGSMSYNRNFLCCYRVNREASIMQVLSYRHTESYLIILDKLDLQKERAGISRLERAVTFRKMALIYITLCYNAADYIDTEKKDSLCAVIKRYSYLLKYEEFKFSVVFRLFQKIFGVYGSEMMIRKFKNR</sequence>
<dbReference type="Pfam" id="PF00535">
    <property type="entry name" value="Glycos_transf_2"/>
    <property type="match status" value="1"/>
</dbReference>
<evidence type="ECO:0000259" key="1">
    <source>
        <dbReference type="Pfam" id="PF00535"/>
    </source>
</evidence>
<dbReference type="EMBL" id="WUQX01000001">
    <property type="protein sequence ID" value="MXP76447.1"/>
    <property type="molecule type" value="Genomic_DNA"/>
</dbReference>
<proteinExistence type="predicted"/>
<reference evidence="2 3" key="1">
    <citation type="submission" date="2019-12" db="EMBL/GenBank/DDBJ databases">
        <title>Sporaefaciens musculi gen. nov., sp. nov., a novel bacterium isolated from the caecum of an obese mouse.</title>
        <authorList>
            <person name="Rasmussen T.S."/>
            <person name="Streidl T."/>
            <person name="Hitch T.C.A."/>
            <person name="Wortmann E."/>
            <person name="Deptula P."/>
            <person name="Hansen M."/>
            <person name="Nielsen D.S."/>
            <person name="Clavel T."/>
            <person name="Vogensen F.K."/>
        </authorList>
    </citation>
    <scope>NUCLEOTIDE SEQUENCE [LARGE SCALE GENOMIC DNA]</scope>
    <source>
        <strain evidence="2 3">WCA-9-b2</strain>
    </source>
</reference>
<evidence type="ECO:0000313" key="2">
    <source>
        <dbReference type="EMBL" id="MXP76447.1"/>
    </source>
</evidence>